<proteinExistence type="inferred from homology"/>
<dbReference type="SMART" id="SM00316">
    <property type="entry name" value="S1"/>
    <property type="match status" value="1"/>
</dbReference>
<evidence type="ECO:0000256" key="2">
    <source>
        <dbReference type="ARBA" id="ARBA00022490"/>
    </source>
</evidence>
<evidence type="ECO:0000256" key="3">
    <source>
        <dbReference type="ARBA" id="ARBA00022814"/>
    </source>
</evidence>
<dbReference type="Gene3D" id="3.30.1480.10">
    <property type="entry name" value="NusA, N-terminal domain"/>
    <property type="match status" value="1"/>
</dbReference>
<dbReference type="Pfam" id="PF00575">
    <property type="entry name" value="S1"/>
    <property type="match status" value="1"/>
</dbReference>
<dbReference type="InterPro" id="IPR012340">
    <property type="entry name" value="NA-bd_OB-fold"/>
</dbReference>
<dbReference type="PROSITE" id="PS50126">
    <property type="entry name" value="S1"/>
    <property type="match status" value="1"/>
</dbReference>
<keyword evidence="8" id="KW-0175">Coiled coil</keyword>
<evidence type="ECO:0000256" key="4">
    <source>
        <dbReference type="ARBA" id="ARBA00022884"/>
    </source>
</evidence>
<keyword evidence="3 7" id="KW-0889">Transcription antitermination</keyword>
<dbReference type="PANTHER" id="PTHR22648:SF0">
    <property type="entry name" value="TRANSCRIPTION TERMINATION_ANTITERMINATION PROTEIN NUSA"/>
    <property type="match status" value="1"/>
</dbReference>
<dbReference type="Pfam" id="PF08529">
    <property type="entry name" value="NusA_N"/>
    <property type="match status" value="1"/>
</dbReference>
<evidence type="ECO:0000259" key="9">
    <source>
        <dbReference type="PROSITE" id="PS50126"/>
    </source>
</evidence>
<dbReference type="InterPro" id="IPR004087">
    <property type="entry name" value="KH_dom"/>
</dbReference>
<dbReference type="InterPro" id="IPR025249">
    <property type="entry name" value="TF_NusA_KH_1st"/>
</dbReference>
<protein>
    <recommendedName>
        <fullName evidence="7">Transcription termination/antitermination protein NusA</fullName>
    </recommendedName>
</protein>
<keyword evidence="11" id="KW-1185">Reference proteome</keyword>
<dbReference type="RefSeq" id="WP_197113249.1">
    <property type="nucleotide sequence ID" value="NZ_JACBXQ010000001.1"/>
</dbReference>
<comment type="similarity">
    <text evidence="7">Belongs to the NusA family.</text>
</comment>
<comment type="subcellular location">
    <subcellularLocation>
        <location evidence="7">Cytoplasm</location>
    </subcellularLocation>
</comment>
<dbReference type="PANTHER" id="PTHR22648">
    <property type="entry name" value="TRANSCRIPTION TERMINATION FACTOR NUSA"/>
    <property type="match status" value="1"/>
</dbReference>
<comment type="subunit">
    <text evidence="7">Monomer. Binds directly to the core enzyme of the DNA-dependent RNA polymerase and to nascent RNA.</text>
</comment>
<dbReference type="InterPro" id="IPR003029">
    <property type="entry name" value="S1_domain"/>
</dbReference>
<gene>
    <name evidence="7 10" type="primary">nusA</name>
    <name evidence="10" type="ORF">HZY91_00145</name>
</gene>
<comment type="caution">
    <text evidence="10">The sequence shown here is derived from an EMBL/GenBank/DDBJ whole genome shotgun (WGS) entry which is preliminary data.</text>
</comment>
<dbReference type="Pfam" id="PF26594">
    <property type="entry name" value="KH_NusA_2nd"/>
    <property type="match status" value="1"/>
</dbReference>
<dbReference type="CDD" id="cd02134">
    <property type="entry name" value="KH-II_NusA_rpt1"/>
    <property type="match status" value="1"/>
</dbReference>
<feature type="domain" description="S1 motif" evidence="9">
    <location>
        <begin position="135"/>
        <end position="199"/>
    </location>
</feature>
<dbReference type="InterPro" id="IPR015946">
    <property type="entry name" value="KH_dom-like_a/b"/>
</dbReference>
<evidence type="ECO:0000256" key="8">
    <source>
        <dbReference type="SAM" id="Coils"/>
    </source>
</evidence>
<dbReference type="InterPro" id="IPR009019">
    <property type="entry name" value="KH_sf_prok-type"/>
</dbReference>
<dbReference type="SMART" id="SM00322">
    <property type="entry name" value="KH"/>
    <property type="match status" value="2"/>
</dbReference>
<dbReference type="Gene3D" id="3.30.300.20">
    <property type="match status" value="2"/>
</dbReference>
<dbReference type="InterPro" id="IPR036555">
    <property type="entry name" value="NusA_N_sf"/>
</dbReference>
<accession>A0ABS0LME2</accession>
<dbReference type="Proteomes" id="UP000721415">
    <property type="component" value="Unassembled WGS sequence"/>
</dbReference>
<organism evidence="10 11">
    <name type="scientific">Facklamia lactis</name>
    <dbReference type="NCBI Taxonomy" id="2749967"/>
    <lineage>
        <taxon>Bacteria</taxon>
        <taxon>Bacillati</taxon>
        <taxon>Bacillota</taxon>
        <taxon>Bacilli</taxon>
        <taxon>Lactobacillales</taxon>
        <taxon>Aerococcaceae</taxon>
        <taxon>Facklamia</taxon>
    </lineage>
</organism>
<dbReference type="SUPFAM" id="SSF69705">
    <property type="entry name" value="Transcription factor NusA, N-terminal domain"/>
    <property type="match status" value="1"/>
</dbReference>
<dbReference type="InterPro" id="IPR013735">
    <property type="entry name" value="TF_NusA_N"/>
</dbReference>
<dbReference type="Gene3D" id="2.40.50.140">
    <property type="entry name" value="Nucleic acid-binding proteins"/>
    <property type="match status" value="1"/>
</dbReference>
<keyword evidence="4 7" id="KW-0694">RNA-binding</keyword>
<dbReference type="HAMAP" id="MF_00945_B">
    <property type="entry name" value="NusA_B"/>
    <property type="match status" value="1"/>
</dbReference>
<dbReference type="SUPFAM" id="SSF50249">
    <property type="entry name" value="Nucleic acid-binding proteins"/>
    <property type="match status" value="1"/>
</dbReference>
<feature type="coiled-coil region" evidence="8">
    <location>
        <begin position="361"/>
        <end position="388"/>
    </location>
</feature>
<dbReference type="CDD" id="cd22529">
    <property type="entry name" value="KH-II_NusA_rpt2"/>
    <property type="match status" value="1"/>
</dbReference>
<dbReference type="NCBIfam" id="TIGR01953">
    <property type="entry name" value="NusA"/>
    <property type="match status" value="1"/>
</dbReference>
<sequence length="428" mass="48453">MSKELIAAMRILEEEKGIKPDVIKEALESALILAYKKNYDQAQNVEVVFDENTGEIKVYSVKEVVEINYDSTLEISLEEALKINRAYEIGDKIKFEVTPKDFGRIATQTAKHVVMQRIREAERDIIYDEYIEYQDEILTGTIERVDARNVYVNLGKIEAIMPASEQISGESFVMDERVKVYVVKVDKTSKGPQVVVSRAHSDFLRRLFEQEVPEIYDGIVEIISIAREAGDRSKVAVNSRDSNIDPVGTCVGPRGTRVQSIVNELNGENMDIIHWDEDPVVFIKNAMNPAEVINVIFDEENHSCIVVVPDYQLSLAIGKKGQNARLAARLTGYKIDIKSESSYAEYLAEMDQMDSTEEDLVEDIDAIIEDTADELIELRAEQDYAEQNLDPEGAEAMMDEASIDPEQDYAELVEEVEYIAEVNEEEEL</sequence>
<dbReference type="Pfam" id="PF13184">
    <property type="entry name" value="KH_NusA_1st"/>
    <property type="match status" value="1"/>
</dbReference>
<keyword evidence="2 7" id="KW-0963">Cytoplasm</keyword>
<dbReference type="PROSITE" id="PS50084">
    <property type="entry name" value="KH_TYPE_1"/>
    <property type="match status" value="1"/>
</dbReference>
<dbReference type="InterPro" id="IPR058582">
    <property type="entry name" value="KH_NusA_2nd"/>
</dbReference>
<evidence type="ECO:0000313" key="11">
    <source>
        <dbReference type="Proteomes" id="UP000721415"/>
    </source>
</evidence>
<dbReference type="InterPro" id="IPR010213">
    <property type="entry name" value="TF_NusA"/>
</dbReference>
<evidence type="ECO:0000313" key="10">
    <source>
        <dbReference type="EMBL" id="MBG9985297.1"/>
    </source>
</evidence>
<comment type="function">
    <text evidence="7">Participates in both transcription termination and antitermination.</text>
</comment>
<keyword evidence="1 7" id="KW-0806">Transcription termination</keyword>
<dbReference type="SUPFAM" id="SSF54814">
    <property type="entry name" value="Prokaryotic type KH domain (KH-domain type II)"/>
    <property type="match status" value="2"/>
</dbReference>
<evidence type="ECO:0000256" key="7">
    <source>
        <dbReference type="HAMAP-Rule" id="MF_00945"/>
    </source>
</evidence>
<name>A0ABS0LME2_9LACT</name>
<dbReference type="EMBL" id="JACBXQ010000001">
    <property type="protein sequence ID" value="MBG9985297.1"/>
    <property type="molecule type" value="Genomic_DNA"/>
</dbReference>
<evidence type="ECO:0000256" key="6">
    <source>
        <dbReference type="ARBA" id="ARBA00023163"/>
    </source>
</evidence>
<evidence type="ECO:0000256" key="5">
    <source>
        <dbReference type="ARBA" id="ARBA00023015"/>
    </source>
</evidence>
<dbReference type="CDD" id="cd04455">
    <property type="entry name" value="S1_NusA"/>
    <property type="match status" value="1"/>
</dbReference>
<dbReference type="InterPro" id="IPR030842">
    <property type="entry name" value="TF_NusA_bacterial"/>
</dbReference>
<reference evidence="10 11" key="1">
    <citation type="submission" date="2020-07" db="EMBL/GenBank/DDBJ databases">
        <title>Facklamia lactis sp. nov., isolated from raw milk.</title>
        <authorList>
            <person name="Doll E.V."/>
            <person name="Huptas C."/>
            <person name="Staib L."/>
            <person name="Wenning M."/>
            <person name="Scherer S."/>
        </authorList>
    </citation>
    <scope>NUCLEOTIDE SEQUENCE [LARGE SCALE GENOMIC DNA]</scope>
    <source>
        <strain evidence="10 11">DSM 111018</strain>
    </source>
</reference>
<evidence type="ECO:0000256" key="1">
    <source>
        <dbReference type="ARBA" id="ARBA00022472"/>
    </source>
</evidence>
<keyword evidence="5 7" id="KW-0805">Transcription regulation</keyword>
<keyword evidence="6 7" id="KW-0804">Transcription</keyword>